<feature type="domain" description="Integrase catalytic" evidence="1">
    <location>
        <begin position="16"/>
        <end position="120"/>
    </location>
</feature>
<dbReference type="SUPFAM" id="SSF53098">
    <property type="entry name" value="Ribonuclease H-like"/>
    <property type="match status" value="1"/>
</dbReference>
<sequence>MPECALCEAVCRLRNRKGRPSIQGESQGSFQATYAFHIIAMDHILSLFKSYIGNTELLIWVDLFTGFEIAKASCSRTARTIVESYEECVFCGFGVREAIRHDREPGFMSDFFRSFNKIVG</sequence>
<evidence type="ECO:0000313" key="3">
    <source>
        <dbReference type="Proteomes" id="UP000018817"/>
    </source>
</evidence>
<dbReference type="OMA" id="MCKAMSS"/>
<dbReference type="VEuPathDB" id="FungiDB:PPTG_08448"/>
<accession>W2QN80</accession>
<protein>
    <recommendedName>
        <fullName evidence="1">Integrase catalytic domain-containing protein</fullName>
    </recommendedName>
</protein>
<gene>
    <name evidence="2" type="ORF">PPTG_08448</name>
</gene>
<dbReference type="GO" id="GO:0015074">
    <property type="term" value="P:DNA integration"/>
    <property type="evidence" value="ECO:0007669"/>
    <property type="project" value="InterPro"/>
</dbReference>
<dbReference type="GeneID" id="20178252"/>
<dbReference type="InterPro" id="IPR050951">
    <property type="entry name" value="Retrovirus_Pol_polyprotein"/>
</dbReference>
<dbReference type="AlphaFoldDB" id="W2QN80"/>
<name>W2QN80_PHYN3</name>
<dbReference type="EMBL" id="KI669574">
    <property type="protein sequence ID" value="ETN13705.1"/>
    <property type="molecule type" value="Genomic_DNA"/>
</dbReference>
<dbReference type="OrthoDB" id="118013at2759"/>
<dbReference type="Gene3D" id="3.30.420.10">
    <property type="entry name" value="Ribonuclease H-like superfamily/Ribonuclease H"/>
    <property type="match status" value="1"/>
</dbReference>
<reference evidence="3" key="1">
    <citation type="submission" date="2011-12" db="EMBL/GenBank/DDBJ databases">
        <authorList>
            <consortium name="The Broad Institute Genome Sequencing Platform"/>
            <person name="Russ C."/>
            <person name="Tyler B."/>
            <person name="Panabieres F."/>
            <person name="Shan W."/>
            <person name="Tripathy S."/>
            <person name="Grunwald N."/>
            <person name="Machado M."/>
            <person name="Young S.K."/>
            <person name="Zeng Q."/>
            <person name="Gargeya S."/>
            <person name="Fitzgerald M."/>
            <person name="Haas B."/>
            <person name="Abouelleil A."/>
            <person name="Alvarado L."/>
            <person name="Arachchi H.M."/>
            <person name="Berlin A."/>
            <person name="Chapman S.B."/>
            <person name="Gearin G."/>
            <person name="Goldberg J."/>
            <person name="Griggs A."/>
            <person name="Gujja S."/>
            <person name="Hansen M."/>
            <person name="Heiman D."/>
            <person name="Howarth C."/>
            <person name="Larimer J."/>
            <person name="Lui A."/>
            <person name="MacDonald P.J.P."/>
            <person name="McCowen C."/>
            <person name="Montmayeur A."/>
            <person name="Murphy C."/>
            <person name="Neiman D."/>
            <person name="Pearson M."/>
            <person name="Priest M."/>
            <person name="Roberts A."/>
            <person name="Saif S."/>
            <person name="Shea T."/>
            <person name="Sisk P."/>
            <person name="Stolte C."/>
            <person name="Sykes S."/>
            <person name="Wortman J."/>
            <person name="Nusbaum C."/>
            <person name="Birren B."/>
        </authorList>
    </citation>
    <scope>NUCLEOTIDE SEQUENCE [LARGE SCALE GENOMIC DNA]</scope>
    <source>
        <strain evidence="3">INRA-310</strain>
    </source>
</reference>
<reference evidence="2 3" key="2">
    <citation type="submission" date="2013-11" db="EMBL/GenBank/DDBJ databases">
        <title>The Genome Sequence of Phytophthora parasitica INRA-310.</title>
        <authorList>
            <consortium name="The Broad Institute Genomics Platform"/>
            <person name="Russ C."/>
            <person name="Tyler B."/>
            <person name="Panabieres F."/>
            <person name="Shan W."/>
            <person name="Tripathy S."/>
            <person name="Grunwald N."/>
            <person name="Machado M."/>
            <person name="Johnson C.S."/>
            <person name="Arredondo F."/>
            <person name="Hong C."/>
            <person name="Coffey M."/>
            <person name="Young S.K."/>
            <person name="Zeng Q."/>
            <person name="Gargeya S."/>
            <person name="Fitzgerald M."/>
            <person name="Abouelleil A."/>
            <person name="Alvarado L."/>
            <person name="Chapman S.B."/>
            <person name="Gainer-Dewar J."/>
            <person name="Goldberg J."/>
            <person name="Griggs A."/>
            <person name="Gujja S."/>
            <person name="Hansen M."/>
            <person name="Howarth C."/>
            <person name="Imamovic A."/>
            <person name="Ireland A."/>
            <person name="Larimer J."/>
            <person name="McCowan C."/>
            <person name="Murphy C."/>
            <person name="Pearson M."/>
            <person name="Poon T.W."/>
            <person name="Priest M."/>
            <person name="Roberts A."/>
            <person name="Saif S."/>
            <person name="Shea T."/>
            <person name="Sykes S."/>
            <person name="Wortman J."/>
            <person name="Nusbaum C."/>
            <person name="Birren B."/>
        </authorList>
    </citation>
    <scope>NUCLEOTIDE SEQUENCE [LARGE SCALE GENOMIC DNA]</scope>
    <source>
        <strain evidence="2 3">INRA-310</strain>
    </source>
</reference>
<organism evidence="2 3">
    <name type="scientific">Phytophthora nicotianae (strain INRA-310)</name>
    <name type="common">Phytophthora parasitica</name>
    <dbReference type="NCBI Taxonomy" id="761204"/>
    <lineage>
        <taxon>Eukaryota</taxon>
        <taxon>Sar</taxon>
        <taxon>Stramenopiles</taxon>
        <taxon>Oomycota</taxon>
        <taxon>Peronosporomycetes</taxon>
        <taxon>Peronosporales</taxon>
        <taxon>Peronosporaceae</taxon>
        <taxon>Phytophthora</taxon>
    </lineage>
</organism>
<dbReference type="RefSeq" id="XP_008900780.1">
    <property type="nucleotide sequence ID" value="XM_008902532.1"/>
</dbReference>
<dbReference type="InterPro" id="IPR012337">
    <property type="entry name" value="RNaseH-like_sf"/>
</dbReference>
<evidence type="ECO:0000259" key="1">
    <source>
        <dbReference type="PROSITE" id="PS50994"/>
    </source>
</evidence>
<dbReference type="PANTHER" id="PTHR37984:SF5">
    <property type="entry name" value="PROTEIN NYNRIN-LIKE"/>
    <property type="match status" value="1"/>
</dbReference>
<dbReference type="PROSITE" id="PS50994">
    <property type="entry name" value="INTEGRASE"/>
    <property type="match status" value="1"/>
</dbReference>
<dbReference type="PANTHER" id="PTHR37984">
    <property type="entry name" value="PROTEIN CBG26694"/>
    <property type="match status" value="1"/>
</dbReference>
<dbReference type="Proteomes" id="UP000018817">
    <property type="component" value="Unassembled WGS sequence"/>
</dbReference>
<proteinExistence type="predicted"/>
<evidence type="ECO:0000313" key="2">
    <source>
        <dbReference type="EMBL" id="ETN13705.1"/>
    </source>
</evidence>
<dbReference type="GO" id="GO:0003676">
    <property type="term" value="F:nucleic acid binding"/>
    <property type="evidence" value="ECO:0007669"/>
    <property type="project" value="InterPro"/>
</dbReference>
<dbReference type="InterPro" id="IPR001584">
    <property type="entry name" value="Integrase_cat-core"/>
</dbReference>
<dbReference type="InterPro" id="IPR036397">
    <property type="entry name" value="RNaseH_sf"/>
</dbReference>